<name>A0ABM9E4Q0_9HYPH</name>
<accession>A0ABM9E4Q0</accession>
<evidence type="ECO:0000313" key="3">
    <source>
        <dbReference type="EMBL" id="CAH2404074.1"/>
    </source>
</evidence>
<comment type="caution">
    <text evidence="3">The sequence shown here is derived from an EMBL/GenBank/DDBJ whole genome shotgun (WGS) entry which is preliminary data.</text>
</comment>
<gene>
    <name evidence="3" type="ORF">MES4922_340036</name>
</gene>
<reference evidence="3" key="1">
    <citation type="submission" date="2022-03" db="EMBL/GenBank/DDBJ databases">
        <authorList>
            <person name="Brunel B."/>
        </authorList>
    </citation>
    <scope>NUCLEOTIDE SEQUENCE</scope>
    <source>
        <strain evidence="3">STM4922sample</strain>
    </source>
</reference>
<organism evidence="3 4">
    <name type="scientific">Mesorhizobium ventifaucium</name>
    <dbReference type="NCBI Taxonomy" id="666020"/>
    <lineage>
        <taxon>Bacteria</taxon>
        <taxon>Pseudomonadati</taxon>
        <taxon>Pseudomonadota</taxon>
        <taxon>Alphaproteobacteria</taxon>
        <taxon>Hyphomicrobiales</taxon>
        <taxon>Phyllobacteriaceae</taxon>
        <taxon>Mesorhizobium</taxon>
    </lineage>
</organism>
<proteinExistence type="inferred from homology"/>
<dbReference type="Proteomes" id="UP001152604">
    <property type="component" value="Unassembled WGS sequence"/>
</dbReference>
<dbReference type="Pfam" id="PF05532">
    <property type="entry name" value="CsbD"/>
    <property type="match status" value="1"/>
</dbReference>
<dbReference type="EMBL" id="CAKXZS010000028">
    <property type="protein sequence ID" value="CAH2404074.1"/>
    <property type="molecule type" value="Genomic_DNA"/>
</dbReference>
<dbReference type="RefSeq" id="WP_254026747.1">
    <property type="nucleotide sequence ID" value="NZ_CAKXZS010000028.1"/>
</dbReference>
<sequence>MVNKKQVAGLAKQLKGSVEKAAGNATGNRRVQAEGVADKIAGKMQKAYGDIKDKIRKVSDPARLFQLR</sequence>
<dbReference type="InterPro" id="IPR036629">
    <property type="entry name" value="YjbJ_sf"/>
</dbReference>
<protein>
    <submittedName>
        <fullName evidence="3">CsbD domain-containing protein</fullName>
    </submittedName>
</protein>
<feature type="domain" description="CsbD-like" evidence="2">
    <location>
        <begin position="6"/>
        <end position="57"/>
    </location>
</feature>
<dbReference type="InterPro" id="IPR008462">
    <property type="entry name" value="CsbD"/>
</dbReference>
<comment type="similarity">
    <text evidence="1">Belongs to the UPF0337 (CsbD) family.</text>
</comment>
<dbReference type="Gene3D" id="1.10.1470.10">
    <property type="entry name" value="YjbJ"/>
    <property type="match status" value="1"/>
</dbReference>
<evidence type="ECO:0000256" key="1">
    <source>
        <dbReference type="ARBA" id="ARBA00009129"/>
    </source>
</evidence>
<dbReference type="SUPFAM" id="SSF69047">
    <property type="entry name" value="Hypothetical protein YjbJ"/>
    <property type="match status" value="1"/>
</dbReference>
<evidence type="ECO:0000313" key="4">
    <source>
        <dbReference type="Proteomes" id="UP001152604"/>
    </source>
</evidence>
<evidence type="ECO:0000259" key="2">
    <source>
        <dbReference type="Pfam" id="PF05532"/>
    </source>
</evidence>
<keyword evidence="4" id="KW-1185">Reference proteome</keyword>